<dbReference type="PROSITE" id="PS51360">
    <property type="entry name" value="PLUS3"/>
    <property type="match status" value="1"/>
</dbReference>
<keyword evidence="4" id="KW-0539">Nucleus</keyword>
<gene>
    <name evidence="7" type="ORF">Clacol_009048</name>
</gene>
<dbReference type="PANTHER" id="PTHR13115">
    <property type="entry name" value="RNA POLYMERASE-ASSOCIATED PROTEIN RTF1 HOMOLOG"/>
    <property type="match status" value="1"/>
</dbReference>
<feature type="region of interest" description="Disordered" evidence="5">
    <location>
        <begin position="123"/>
        <end position="205"/>
    </location>
</feature>
<evidence type="ECO:0000259" key="6">
    <source>
        <dbReference type="PROSITE" id="PS51360"/>
    </source>
</evidence>
<feature type="region of interest" description="Disordered" evidence="5">
    <location>
        <begin position="513"/>
        <end position="555"/>
    </location>
</feature>
<dbReference type="Pfam" id="PF03126">
    <property type="entry name" value="Plus-3"/>
    <property type="match status" value="1"/>
</dbReference>
<dbReference type="InterPro" id="IPR004343">
    <property type="entry name" value="Plus-3_dom"/>
</dbReference>
<protein>
    <recommendedName>
        <fullName evidence="6">Plus3 domain-containing protein</fullName>
    </recommendedName>
</protein>
<name>A0AAV5APM6_9AGAM</name>
<feature type="compositionally biased region" description="Acidic residues" evidence="5">
    <location>
        <begin position="185"/>
        <end position="202"/>
    </location>
</feature>
<evidence type="ECO:0000256" key="2">
    <source>
        <dbReference type="ARBA" id="ARBA00023015"/>
    </source>
</evidence>
<evidence type="ECO:0000256" key="3">
    <source>
        <dbReference type="ARBA" id="ARBA00023163"/>
    </source>
</evidence>
<evidence type="ECO:0000313" key="7">
    <source>
        <dbReference type="EMBL" id="GJJ14780.1"/>
    </source>
</evidence>
<keyword evidence="3" id="KW-0804">Transcription</keyword>
<feature type="domain" description="Plus3" evidence="6">
    <location>
        <begin position="217"/>
        <end position="369"/>
    </location>
</feature>
<evidence type="ECO:0000256" key="1">
    <source>
        <dbReference type="ARBA" id="ARBA00004123"/>
    </source>
</evidence>
<dbReference type="Proteomes" id="UP001050691">
    <property type="component" value="Unassembled WGS sequence"/>
</dbReference>
<comment type="subcellular location">
    <subcellularLocation>
        <location evidence="1">Nucleus</location>
    </subcellularLocation>
</comment>
<organism evidence="7 8">
    <name type="scientific">Clathrus columnatus</name>
    <dbReference type="NCBI Taxonomy" id="1419009"/>
    <lineage>
        <taxon>Eukaryota</taxon>
        <taxon>Fungi</taxon>
        <taxon>Dikarya</taxon>
        <taxon>Basidiomycota</taxon>
        <taxon>Agaricomycotina</taxon>
        <taxon>Agaricomycetes</taxon>
        <taxon>Phallomycetidae</taxon>
        <taxon>Phallales</taxon>
        <taxon>Clathraceae</taxon>
        <taxon>Clathrus</taxon>
    </lineage>
</organism>
<evidence type="ECO:0000256" key="5">
    <source>
        <dbReference type="SAM" id="MobiDB-lite"/>
    </source>
</evidence>
<keyword evidence="8" id="KW-1185">Reference proteome</keyword>
<evidence type="ECO:0000256" key="4">
    <source>
        <dbReference type="ARBA" id="ARBA00023242"/>
    </source>
</evidence>
<evidence type="ECO:0000313" key="8">
    <source>
        <dbReference type="Proteomes" id="UP001050691"/>
    </source>
</evidence>
<comment type="caution">
    <text evidence="7">The sequence shown here is derived from an EMBL/GenBank/DDBJ whole genome shotgun (WGS) entry which is preliminary data.</text>
</comment>
<feature type="compositionally biased region" description="Acidic residues" evidence="5">
    <location>
        <begin position="61"/>
        <end position="71"/>
    </location>
</feature>
<keyword evidence="2" id="KW-0805">Transcription regulation</keyword>
<dbReference type="GO" id="GO:0016593">
    <property type="term" value="C:Cdc73/Paf1 complex"/>
    <property type="evidence" value="ECO:0007669"/>
    <property type="project" value="TreeGrafter"/>
</dbReference>
<feature type="region of interest" description="Disordered" evidence="5">
    <location>
        <begin position="26"/>
        <end position="80"/>
    </location>
</feature>
<dbReference type="Gene3D" id="3.90.70.200">
    <property type="entry name" value="Plus-3 domain"/>
    <property type="match status" value="1"/>
</dbReference>
<feature type="region of interest" description="Disordered" evidence="5">
    <location>
        <begin position="429"/>
        <end position="448"/>
    </location>
</feature>
<dbReference type="SMART" id="SM00719">
    <property type="entry name" value="Plus3"/>
    <property type="match status" value="1"/>
</dbReference>
<dbReference type="GO" id="GO:0003677">
    <property type="term" value="F:DNA binding"/>
    <property type="evidence" value="ECO:0007669"/>
    <property type="project" value="InterPro"/>
</dbReference>
<dbReference type="SUPFAM" id="SSF159042">
    <property type="entry name" value="Plus3-like"/>
    <property type="match status" value="1"/>
</dbReference>
<dbReference type="InterPro" id="IPR036128">
    <property type="entry name" value="Plus3-like_sf"/>
</dbReference>
<feature type="compositionally biased region" description="Basic and acidic residues" evidence="5">
    <location>
        <begin position="141"/>
        <end position="180"/>
    </location>
</feature>
<proteinExistence type="predicted"/>
<dbReference type="GO" id="GO:1990269">
    <property type="term" value="F:RNA polymerase II C-terminal domain phosphoserine binding"/>
    <property type="evidence" value="ECO:0007669"/>
    <property type="project" value="TreeGrafter"/>
</dbReference>
<dbReference type="EMBL" id="BPWL01000010">
    <property type="protein sequence ID" value="GJJ14780.1"/>
    <property type="molecule type" value="Genomic_DNA"/>
</dbReference>
<dbReference type="AlphaFoldDB" id="A0AAV5APM6"/>
<sequence length="572" mass="65268">MSSHFMYKSIVNMSDDDIDVELLALAGDGNEKPRKKRQNSSLGKPPSAKRRKPDTFPEYASDMEPESEEDAVNPYPLEGKYKDEADRARLLQLPEFEREGVLAARLEELQRYQDKVNLENMLKAQSGGGEESANIRRKHSVKGERTKKLDELRAKRKAKEDRNRVYKDKPVSPMDHRRSASSEPELSDVTDEEGEINKEEEEDRRIQEFYKSAKPEKPTREELEKMRVSRSQISKYVYNPWFEEWIIGSWVRYLIGDDPSGEHIYRLCEVKGNLRFYIDSHHMLIDIVVLVGVVPTAKNYKVDDVFVNRMLELSHGKAVKVFPMDKVSNSTFTDKEYDRIMKVLEDEKVDFPSRRALDKKMDQLRKLPDTPLTEADITVMIAQKNAINPGNVSITQAFNRKVELTQQRHLALKRQDYKEVAEIEKELESLASTQSSANGRRERNDPQADLMAKVNERNRRANLEAVRKAEAELAARKRQERRVLANAVATGSSLPIAIDMSARVKTVPRIHHDSRLSTPQGTPLLKANDSAERSVSPLPPTQANGLSNLTKSTNGSTQASVIDSIHVELDDF</sequence>
<accession>A0AAV5APM6</accession>
<reference evidence="7" key="1">
    <citation type="submission" date="2021-10" db="EMBL/GenBank/DDBJ databases">
        <title>De novo Genome Assembly of Clathrus columnatus (Basidiomycota, Fungi) Using Illumina and Nanopore Sequence Data.</title>
        <authorList>
            <person name="Ogiso-Tanaka E."/>
            <person name="Itagaki H."/>
            <person name="Hosoya T."/>
            <person name="Hosaka K."/>
        </authorList>
    </citation>
    <scope>NUCLEOTIDE SEQUENCE</scope>
    <source>
        <strain evidence="7">MO-923</strain>
    </source>
</reference>
<dbReference type="PANTHER" id="PTHR13115:SF8">
    <property type="entry name" value="RNA POLYMERASE-ASSOCIATED PROTEIN RTF1 HOMOLOG"/>
    <property type="match status" value="1"/>
</dbReference>
<feature type="compositionally biased region" description="Polar residues" evidence="5">
    <location>
        <begin position="541"/>
        <end position="555"/>
    </location>
</feature>